<dbReference type="GeneID" id="75078762"/>
<dbReference type="NCBIfam" id="TIGR03959">
    <property type="entry name" value="hyd_TM1266"/>
    <property type="match status" value="1"/>
</dbReference>
<sequence length="81" mass="8788">MESRIAVISIIVENSDSVECLNRILHEYGIYIIGRMGIPYRQRGISIISVAIDAPLDIINALTGKIGRLAGVSAKTVYSKA</sequence>
<evidence type="ECO:0000313" key="2">
    <source>
        <dbReference type="EMBL" id="CUP97427.1"/>
    </source>
</evidence>
<dbReference type="RefSeq" id="WP_020993889.1">
    <property type="nucleotide sequence ID" value="NZ_CYZA01000003.1"/>
</dbReference>
<dbReference type="InterPro" id="IPR045865">
    <property type="entry name" value="ACT-like_dom_sf"/>
</dbReference>
<dbReference type="SUPFAM" id="SSF55021">
    <property type="entry name" value="ACT-like"/>
    <property type="match status" value="1"/>
</dbReference>
<dbReference type="InterPro" id="IPR023860">
    <property type="entry name" value="FeFe-hyd_TM1266"/>
</dbReference>
<dbReference type="Pfam" id="PF21699">
    <property type="entry name" value="TM1266-like"/>
    <property type="match status" value="1"/>
</dbReference>
<name>A0A173YH49_9FIRM</name>
<accession>A0A173YH49</accession>
<evidence type="ECO:0000313" key="3">
    <source>
        <dbReference type="Proteomes" id="UP000095447"/>
    </source>
</evidence>
<dbReference type="InterPro" id="IPR027271">
    <property type="entry name" value="Acetolactate_synth/TF_NikR_C"/>
</dbReference>
<dbReference type="EMBL" id="CZBP01000009">
    <property type="protein sequence ID" value="CUP97427.1"/>
    <property type="molecule type" value="Genomic_DNA"/>
</dbReference>
<evidence type="ECO:0000313" key="4">
    <source>
        <dbReference type="Proteomes" id="UP000095762"/>
    </source>
</evidence>
<dbReference type="EMBL" id="CYZA01000003">
    <property type="protein sequence ID" value="CUN62577.1"/>
    <property type="molecule type" value="Genomic_DNA"/>
</dbReference>
<reference evidence="3 4" key="1">
    <citation type="submission" date="2015-09" db="EMBL/GenBank/DDBJ databases">
        <authorList>
            <consortium name="Pathogen Informatics"/>
        </authorList>
    </citation>
    <scope>NUCLEOTIDE SEQUENCE [LARGE SCALE GENOMIC DNA]</scope>
    <source>
        <strain evidence="1 3">2789STDY5608838</strain>
        <strain evidence="2 4">2789STDY5834957</strain>
    </source>
</reference>
<dbReference type="Gene3D" id="3.30.70.1150">
    <property type="entry name" value="ACT-like. Chain A, domain 2"/>
    <property type="match status" value="1"/>
</dbReference>
<gene>
    <name evidence="1" type="ORF">ERS852395_00872</name>
    <name evidence="2" type="ORF">ERS852569_01449</name>
</gene>
<dbReference type="Proteomes" id="UP000095447">
    <property type="component" value="Unassembled WGS sequence"/>
</dbReference>
<dbReference type="AlphaFoldDB" id="A0A173YH49"/>
<proteinExistence type="predicted"/>
<protein>
    <submittedName>
        <fullName evidence="1">Putative iron-only hydrogenase system regulator</fullName>
    </submittedName>
</protein>
<dbReference type="Proteomes" id="UP000095762">
    <property type="component" value="Unassembled WGS sequence"/>
</dbReference>
<organism evidence="1 3">
    <name type="scientific">Blautia obeum</name>
    <dbReference type="NCBI Taxonomy" id="40520"/>
    <lineage>
        <taxon>Bacteria</taxon>
        <taxon>Bacillati</taxon>
        <taxon>Bacillota</taxon>
        <taxon>Clostridia</taxon>
        <taxon>Lachnospirales</taxon>
        <taxon>Lachnospiraceae</taxon>
        <taxon>Blautia</taxon>
    </lineage>
</organism>
<evidence type="ECO:0000313" key="1">
    <source>
        <dbReference type="EMBL" id="CUN62577.1"/>
    </source>
</evidence>